<reference evidence="8 9" key="1">
    <citation type="journal article" date="2014" name="Genome Announc.">
        <title>Complete genome sequence of Magnetospirillum gryphiswaldense MSR-1.</title>
        <authorList>
            <person name="Wang X."/>
            <person name="Wang Q."/>
            <person name="Zhang W."/>
            <person name="Wang Y."/>
            <person name="Li L."/>
            <person name="Wen T."/>
            <person name="Zhang T."/>
            <person name="Zhang Y."/>
            <person name="Xu J."/>
            <person name="Hu J."/>
            <person name="Li S."/>
            <person name="Liu L."/>
            <person name="Liu J."/>
            <person name="Jiang W."/>
            <person name="Tian J."/>
            <person name="Li Y."/>
            <person name="Schuler D."/>
            <person name="Wang L."/>
            <person name="Li J."/>
        </authorList>
    </citation>
    <scope>NUCLEOTIDE SEQUENCE [LARGE SCALE GENOMIC DNA]</scope>
    <source>
        <strain evidence="9">DSM 6361 / JCM 21280 / NBRC 15271 / MSR-1</strain>
    </source>
</reference>
<dbReference type="SMART" id="SM00304">
    <property type="entry name" value="HAMP"/>
    <property type="match status" value="1"/>
</dbReference>
<dbReference type="PANTHER" id="PTHR32089">
    <property type="entry name" value="METHYL-ACCEPTING CHEMOTAXIS PROTEIN MCPB"/>
    <property type="match status" value="1"/>
</dbReference>
<protein>
    <submittedName>
        <fullName evidence="8">Methyl-accepting chemotaxis sensory transducer</fullName>
    </submittedName>
</protein>
<dbReference type="AlphaFoldDB" id="V6F4M6"/>
<dbReference type="eggNOG" id="COG0840">
    <property type="taxonomic scope" value="Bacteria"/>
</dbReference>
<comment type="similarity">
    <text evidence="2">Belongs to the methyl-accepting chemotaxis (MCP) protein family.</text>
</comment>
<dbReference type="CDD" id="cd06225">
    <property type="entry name" value="HAMP"/>
    <property type="match status" value="1"/>
</dbReference>
<dbReference type="Pfam" id="PF00672">
    <property type="entry name" value="HAMP"/>
    <property type="match status" value="1"/>
</dbReference>
<dbReference type="Gene3D" id="1.10.287.950">
    <property type="entry name" value="Methyl-accepting chemotaxis protein"/>
    <property type="match status" value="1"/>
</dbReference>
<proteinExistence type="inferred from homology"/>
<dbReference type="GO" id="GO:0016020">
    <property type="term" value="C:membrane"/>
    <property type="evidence" value="ECO:0007669"/>
    <property type="project" value="InterPro"/>
</dbReference>
<accession>V6F4M6</accession>
<evidence type="ECO:0000256" key="5">
    <source>
        <dbReference type="SAM" id="Phobius"/>
    </source>
</evidence>
<dbReference type="STRING" id="1430440.MGMSRv2__2228"/>
<evidence type="ECO:0000256" key="4">
    <source>
        <dbReference type="SAM" id="Coils"/>
    </source>
</evidence>
<dbReference type="GO" id="GO:0004888">
    <property type="term" value="F:transmembrane signaling receptor activity"/>
    <property type="evidence" value="ECO:0007669"/>
    <property type="project" value="InterPro"/>
</dbReference>
<evidence type="ECO:0000256" key="1">
    <source>
        <dbReference type="ARBA" id="ARBA00023224"/>
    </source>
</evidence>
<evidence type="ECO:0000259" key="6">
    <source>
        <dbReference type="PROSITE" id="PS50111"/>
    </source>
</evidence>
<dbReference type="PROSITE" id="PS50885">
    <property type="entry name" value="HAMP"/>
    <property type="match status" value="1"/>
</dbReference>
<dbReference type="PROSITE" id="PS50111">
    <property type="entry name" value="CHEMOTAXIS_TRANSDUC_2"/>
    <property type="match status" value="1"/>
</dbReference>
<evidence type="ECO:0000313" key="8">
    <source>
        <dbReference type="EMBL" id="CDK99443.1"/>
    </source>
</evidence>
<evidence type="ECO:0000256" key="2">
    <source>
        <dbReference type="ARBA" id="ARBA00029447"/>
    </source>
</evidence>
<dbReference type="InterPro" id="IPR004090">
    <property type="entry name" value="Chemotax_Me-accpt_rcpt"/>
</dbReference>
<dbReference type="InterPro" id="IPR003660">
    <property type="entry name" value="HAMP_dom"/>
</dbReference>
<evidence type="ECO:0000259" key="7">
    <source>
        <dbReference type="PROSITE" id="PS50885"/>
    </source>
</evidence>
<dbReference type="Proteomes" id="UP000018922">
    <property type="component" value="Chromosome I"/>
</dbReference>
<dbReference type="PANTHER" id="PTHR32089:SF112">
    <property type="entry name" value="LYSOZYME-LIKE PROTEIN-RELATED"/>
    <property type="match status" value="1"/>
</dbReference>
<keyword evidence="9" id="KW-1185">Reference proteome</keyword>
<feature type="transmembrane region" description="Helical" evidence="5">
    <location>
        <begin position="6"/>
        <end position="27"/>
    </location>
</feature>
<gene>
    <name evidence="8" type="ordered locus">MGMSRv2__2228</name>
</gene>
<dbReference type="PRINTS" id="PR00260">
    <property type="entry name" value="CHEMTRNSDUCR"/>
</dbReference>
<dbReference type="InterPro" id="IPR004089">
    <property type="entry name" value="MCPsignal_dom"/>
</dbReference>
<dbReference type="Pfam" id="PF00015">
    <property type="entry name" value="MCPsignal"/>
    <property type="match status" value="1"/>
</dbReference>
<feature type="coiled-coil region" evidence="4">
    <location>
        <begin position="387"/>
        <end position="414"/>
    </location>
</feature>
<feature type="domain" description="Methyl-accepting transducer" evidence="6">
    <location>
        <begin position="437"/>
        <end position="673"/>
    </location>
</feature>
<keyword evidence="5" id="KW-0472">Membrane</keyword>
<feature type="domain" description="HAMP" evidence="7">
    <location>
        <begin position="343"/>
        <end position="396"/>
    </location>
</feature>
<keyword evidence="4" id="KW-0175">Coiled coil</keyword>
<dbReference type="SMART" id="SM00283">
    <property type="entry name" value="MA"/>
    <property type="match status" value="1"/>
</dbReference>
<keyword evidence="5" id="KW-0812">Transmembrane</keyword>
<sequence>MSIRAIINALLGSLAVVAILAVTFIAVDSMHQWQSAERAALQGRLSEQLLSAAGHWAAERGLTAGALGGVQPATADQRKAIDERRRTGDAAMTEALAAMGQLDFAARADLTTQLTDRRQRLDELRRKVDAALAVEVSGRDGAVIKAWFPTASAAIETGLMLRLGLIQANAQTPLTAMTEDLRSQLAVMGEYAGRERGYANGLIAAGRPMNGADMAVLGEFRGRVLGAWEFARILARQENMRDAMGAATADIEARYFGDFEKLRASVYAAGQAGQSYPVGGSDWFAAASTAMTTIAKAQDAAARLAVSVTASQQAQASRTLILSIIAALFALALCLIGLAVTQRRVIAPVRGMESTMTRLSGGDLDAPVLGADRHDEIGAMARALAVFRDSMREAQALRREQEQAQQRLAQERRQALLDMADTLEDNVQGIVGEVVSAATQLNSHSLSLSALARQAQEQTRAAAGASEAASGSVQTVASAAEELSASIAEITRQVADSAGFSQAAVAELAHTNASMESLLEAVGRVGEVTSLISQIASQTNLLALNATIEAARAGEAGKGFAVVANEVKALANQTAKATDEIAQQISAIQATTSVAAGAMDQVGGTIRRIHETAAAISVAVEQQGAATDEIARSVAQAASGSLEVSDNIGGISQAANETHAQADHVHDASDSLTTQAERLRTALGHFLGGLRAA</sequence>
<dbReference type="Gene3D" id="1.10.8.500">
    <property type="entry name" value="HAMP domain in histidine kinase"/>
    <property type="match status" value="1"/>
</dbReference>
<keyword evidence="5" id="KW-1133">Transmembrane helix</keyword>
<feature type="transmembrane region" description="Helical" evidence="5">
    <location>
        <begin position="320"/>
        <end position="340"/>
    </location>
</feature>
<dbReference type="KEGG" id="mgy:MGMSRv2__2228"/>
<name>V6F4M6_MAGGM</name>
<organism evidence="8 9">
    <name type="scientific">Magnetospirillum gryphiswaldense (strain DSM 6361 / JCM 21280 / NBRC 15271 / MSR-1)</name>
    <dbReference type="NCBI Taxonomy" id="431944"/>
    <lineage>
        <taxon>Bacteria</taxon>
        <taxon>Pseudomonadati</taxon>
        <taxon>Pseudomonadota</taxon>
        <taxon>Alphaproteobacteria</taxon>
        <taxon>Rhodospirillales</taxon>
        <taxon>Rhodospirillaceae</taxon>
        <taxon>Magnetospirillum</taxon>
    </lineage>
</organism>
<dbReference type="HOGENOM" id="CLU_000445_107_27_5"/>
<keyword evidence="1 3" id="KW-0807">Transducer</keyword>
<dbReference type="GO" id="GO:0006935">
    <property type="term" value="P:chemotaxis"/>
    <property type="evidence" value="ECO:0007669"/>
    <property type="project" value="InterPro"/>
</dbReference>
<dbReference type="GO" id="GO:0007165">
    <property type="term" value="P:signal transduction"/>
    <property type="evidence" value="ECO:0007669"/>
    <property type="project" value="UniProtKB-KW"/>
</dbReference>
<dbReference type="EMBL" id="HG794546">
    <property type="protein sequence ID" value="CDK99443.1"/>
    <property type="molecule type" value="Genomic_DNA"/>
</dbReference>
<evidence type="ECO:0000256" key="3">
    <source>
        <dbReference type="PROSITE-ProRule" id="PRU00284"/>
    </source>
</evidence>
<dbReference type="SUPFAM" id="SSF58104">
    <property type="entry name" value="Methyl-accepting chemotaxis protein (MCP) signaling domain"/>
    <property type="match status" value="1"/>
</dbReference>
<evidence type="ECO:0000313" key="9">
    <source>
        <dbReference type="Proteomes" id="UP000018922"/>
    </source>
</evidence>